<proteinExistence type="predicted"/>
<keyword evidence="1" id="KW-0175">Coiled coil</keyword>
<dbReference type="PROSITE" id="PS51840">
    <property type="entry name" value="C2_NT"/>
    <property type="match status" value="1"/>
</dbReference>
<evidence type="ECO:0000256" key="1">
    <source>
        <dbReference type="SAM" id="Coils"/>
    </source>
</evidence>
<dbReference type="EMBL" id="JBGBPQ010000005">
    <property type="protein sequence ID" value="KAL1524313.1"/>
    <property type="molecule type" value="Genomic_DNA"/>
</dbReference>
<dbReference type="Pfam" id="PF10358">
    <property type="entry name" value="NT-C2"/>
    <property type="match status" value="1"/>
</dbReference>
<keyword evidence="4" id="KW-1185">Reference proteome</keyword>
<feature type="coiled-coil region" evidence="1">
    <location>
        <begin position="214"/>
        <end position="262"/>
    </location>
</feature>
<evidence type="ECO:0000313" key="3">
    <source>
        <dbReference type="EMBL" id="KAL1524313.1"/>
    </source>
</evidence>
<dbReference type="AlphaFoldDB" id="A0AB34JQK7"/>
<dbReference type="InterPro" id="IPR019448">
    <property type="entry name" value="NT-C2"/>
</dbReference>
<sequence length="352" mass="39261">MPRHFSRPHIGKVPMKFYFRAQDIVVRLPGMDVSGKLVVAWKRGPRRTMTEPFAVKEKLNHVDGTLERTATTAQDLALICTMFKNSKTGAFESKSAAFTIKEELPGGEEVKLGSVVIDLSSYATVDVSSDDVELSFCEGKILMKLKLSSHWLKHMKATPSDEDGASTASYASSVAEHDDPKGAATLSSLSHVCIGEKHPAGASAPYVPITPAERARLEAQREQAIEKSWEAEESRLHNGELVEVLREDLRVAQDKLQHSLAECKYLREKADRLAQENRILRRSQRAGKRDEVILQLETELQAKEDERAEMEEKLAGAFSEVVKDLSNRVTALTAERDRLLVSLESTTHRRKA</sequence>
<dbReference type="Proteomes" id="UP001515480">
    <property type="component" value="Unassembled WGS sequence"/>
</dbReference>
<accession>A0AB34JQK7</accession>
<evidence type="ECO:0000313" key="4">
    <source>
        <dbReference type="Proteomes" id="UP001515480"/>
    </source>
</evidence>
<feature type="domain" description="C2 NT-type" evidence="2">
    <location>
        <begin position="7"/>
        <end position="153"/>
    </location>
</feature>
<reference evidence="3 4" key="1">
    <citation type="journal article" date="2024" name="Science">
        <title>Giant polyketide synthase enzymes in the biosynthesis of giant marine polyether toxins.</title>
        <authorList>
            <person name="Fallon T.R."/>
            <person name="Shende V.V."/>
            <person name="Wierzbicki I.H."/>
            <person name="Pendleton A.L."/>
            <person name="Watervoot N.F."/>
            <person name="Auber R.P."/>
            <person name="Gonzalez D.J."/>
            <person name="Wisecaver J.H."/>
            <person name="Moore B.S."/>
        </authorList>
    </citation>
    <scope>NUCLEOTIDE SEQUENCE [LARGE SCALE GENOMIC DNA]</scope>
    <source>
        <strain evidence="3 4">12B1</strain>
    </source>
</reference>
<comment type="caution">
    <text evidence="3">The sequence shown here is derived from an EMBL/GenBank/DDBJ whole genome shotgun (WGS) entry which is preliminary data.</text>
</comment>
<name>A0AB34JQK7_PRYPA</name>
<gene>
    <name evidence="3" type="ORF">AB1Y20_019214</name>
</gene>
<protein>
    <recommendedName>
        <fullName evidence="2">C2 NT-type domain-containing protein</fullName>
    </recommendedName>
</protein>
<feature type="coiled-coil region" evidence="1">
    <location>
        <begin position="293"/>
        <end position="320"/>
    </location>
</feature>
<evidence type="ECO:0000259" key="2">
    <source>
        <dbReference type="PROSITE" id="PS51840"/>
    </source>
</evidence>
<organism evidence="3 4">
    <name type="scientific">Prymnesium parvum</name>
    <name type="common">Toxic golden alga</name>
    <dbReference type="NCBI Taxonomy" id="97485"/>
    <lineage>
        <taxon>Eukaryota</taxon>
        <taxon>Haptista</taxon>
        <taxon>Haptophyta</taxon>
        <taxon>Prymnesiophyceae</taxon>
        <taxon>Prymnesiales</taxon>
        <taxon>Prymnesiaceae</taxon>
        <taxon>Prymnesium</taxon>
    </lineage>
</organism>